<comment type="caution">
    <text evidence="2">The sequence shown here is derived from an EMBL/GenBank/DDBJ whole genome shotgun (WGS) entry which is preliminary data.</text>
</comment>
<proteinExistence type="predicted"/>
<dbReference type="Proteomes" id="UP000549765">
    <property type="component" value="Unassembled WGS sequence"/>
</dbReference>
<dbReference type="Gene3D" id="3.40.630.30">
    <property type="match status" value="1"/>
</dbReference>
<protein>
    <submittedName>
        <fullName evidence="2">GNAT family N-acetyltransferase</fullName>
    </submittedName>
</protein>
<dbReference type="InterPro" id="IPR050276">
    <property type="entry name" value="MshD_Acetyltransferase"/>
</dbReference>
<dbReference type="SUPFAM" id="SSF55729">
    <property type="entry name" value="Acyl-CoA N-acyltransferases (Nat)"/>
    <property type="match status" value="1"/>
</dbReference>
<feature type="domain" description="N-acetyltransferase" evidence="1">
    <location>
        <begin position="4"/>
        <end position="173"/>
    </location>
</feature>
<dbReference type="Pfam" id="PF00583">
    <property type="entry name" value="Acetyltransf_1"/>
    <property type="match status" value="1"/>
</dbReference>
<evidence type="ECO:0000259" key="1">
    <source>
        <dbReference type="PROSITE" id="PS51186"/>
    </source>
</evidence>
<dbReference type="CDD" id="cd04301">
    <property type="entry name" value="NAT_SF"/>
    <property type="match status" value="1"/>
</dbReference>
<dbReference type="PROSITE" id="PS51186">
    <property type="entry name" value="GNAT"/>
    <property type="match status" value="1"/>
</dbReference>
<keyword evidence="2" id="KW-0808">Transferase</keyword>
<dbReference type="InterPro" id="IPR000182">
    <property type="entry name" value="GNAT_dom"/>
</dbReference>
<dbReference type="PANTHER" id="PTHR43617:SF20">
    <property type="entry name" value="N-ALPHA-ACETYLTRANSFERASE RIMI"/>
    <property type="match status" value="1"/>
</dbReference>
<gene>
    <name evidence="2" type="ORF">HF964_08605</name>
</gene>
<dbReference type="PANTHER" id="PTHR43617">
    <property type="entry name" value="L-AMINO ACID N-ACETYLTRANSFERASE"/>
    <property type="match status" value="1"/>
</dbReference>
<evidence type="ECO:0000313" key="2">
    <source>
        <dbReference type="EMBL" id="NKZ24850.1"/>
    </source>
</evidence>
<dbReference type="RefSeq" id="WP_168722644.1">
    <property type="nucleotide sequence ID" value="NZ_JAAXPN010000010.1"/>
</dbReference>
<dbReference type="AlphaFoldDB" id="A0A7X6N6E8"/>
<dbReference type="GO" id="GO:0016747">
    <property type="term" value="F:acyltransferase activity, transferring groups other than amino-acyl groups"/>
    <property type="evidence" value="ECO:0007669"/>
    <property type="project" value="InterPro"/>
</dbReference>
<dbReference type="InterPro" id="IPR016181">
    <property type="entry name" value="Acyl_CoA_acyltransferase"/>
</dbReference>
<name>A0A7X6N6E8_9LACO</name>
<dbReference type="EMBL" id="JAAXPN010000010">
    <property type="protein sequence ID" value="NKZ24850.1"/>
    <property type="molecule type" value="Genomic_DNA"/>
</dbReference>
<evidence type="ECO:0000313" key="3">
    <source>
        <dbReference type="Proteomes" id="UP000549765"/>
    </source>
</evidence>
<keyword evidence="3" id="KW-1185">Reference proteome</keyword>
<accession>A0A7X6N6E8</accession>
<reference evidence="2 3" key="1">
    <citation type="submission" date="2020-04" db="EMBL/GenBank/DDBJ databases">
        <title>MicrobeNet Type strains.</title>
        <authorList>
            <person name="Nicholson A.C."/>
        </authorList>
    </citation>
    <scope>NUCLEOTIDE SEQUENCE [LARGE SCALE GENOMIC DNA]</scope>
    <source>
        <strain evidence="2 3">CCUG 61472</strain>
    </source>
</reference>
<organism evidence="2 3">
    <name type="scientific">Periweissella fabalis</name>
    <dbReference type="NCBI Taxonomy" id="1070421"/>
    <lineage>
        <taxon>Bacteria</taxon>
        <taxon>Bacillati</taxon>
        <taxon>Bacillota</taxon>
        <taxon>Bacilli</taxon>
        <taxon>Lactobacillales</taxon>
        <taxon>Lactobacillaceae</taxon>
        <taxon>Periweissella</taxon>
    </lineage>
</organism>
<sequence>MSELKLQVATVADLPIVMKITNQAKALLKADGINQWQMGYPSEVDFENDMKEEHLYVAKLDDETVGFIALIDGLDQAYQIIENGAWLNNDEPYYTIHRVAVSSDASGQKLGERMLRAAVEKSLELGPDAKSVRVDTHPDNKRMQYLLNKIGFVLTGHIFINDGELRYAYEYMR</sequence>